<evidence type="ECO:0000313" key="2">
    <source>
        <dbReference type="EnsemblMetazoa" id="CLYHEMP019743.1"/>
    </source>
</evidence>
<reference evidence="2" key="1">
    <citation type="submission" date="2021-01" db="UniProtKB">
        <authorList>
            <consortium name="EnsemblMetazoa"/>
        </authorList>
    </citation>
    <scope>IDENTIFICATION</scope>
</reference>
<dbReference type="AlphaFoldDB" id="A0A7M6DP90"/>
<accession>A0A7M6DP90</accession>
<evidence type="ECO:0000313" key="3">
    <source>
        <dbReference type="Proteomes" id="UP000594262"/>
    </source>
</evidence>
<feature type="compositionally biased region" description="Polar residues" evidence="1">
    <location>
        <begin position="56"/>
        <end position="68"/>
    </location>
</feature>
<sequence>MIQILHNQRAAKKKQSENKGGPAEWGTPRSVSHCNMERRSSITAGGTIWTPPALASKSTATRPRPSSLSDKHKTKGNEKRKPRVTKKERLEDYDKNNQHAYIAVTNEDIILRSTLNEHKAMNKKCTDIVKQFDGVKDLIAQRVAEKCAATTSNIVVNIDDHSNDIENESESCCGVDCGDHVETVNVYNEADIDAYACETSECELNCQMECVGIDS</sequence>
<organism evidence="2 3">
    <name type="scientific">Clytia hemisphaerica</name>
    <dbReference type="NCBI Taxonomy" id="252671"/>
    <lineage>
        <taxon>Eukaryota</taxon>
        <taxon>Metazoa</taxon>
        <taxon>Cnidaria</taxon>
        <taxon>Hydrozoa</taxon>
        <taxon>Hydroidolina</taxon>
        <taxon>Leptothecata</taxon>
        <taxon>Obeliida</taxon>
        <taxon>Clytiidae</taxon>
        <taxon>Clytia</taxon>
    </lineage>
</organism>
<keyword evidence="3" id="KW-1185">Reference proteome</keyword>
<dbReference type="RefSeq" id="XP_066922808.1">
    <property type="nucleotide sequence ID" value="XM_067066707.1"/>
</dbReference>
<protein>
    <submittedName>
        <fullName evidence="2">Uncharacterized protein</fullName>
    </submittedName>
</protein>
<dbReference type="Proteomes" id="UP000594262">
    <property type="component" value="Unplaced"/>
</dbReference>
<name>A0A7M6DP90_9CNID</name>
<dbReference type="GeneID" id="136810140"/>
<feature type="region of interest" description="Disordered" evidence="1">
    <location>
        <begin position="1"/>
        <end position="92"/>
    </location>
</feature>
<evidence type="ECO:0000256" key="1">
    <source>
        <dbReference type="SAM" id="MobiDB-lite"/>
    </source>
</evidence>
<dbReference type="EnsemblMetazoa" id="CLYHEMT019743.1">
    <property type="protein sequence ID" value="CLYHEMP019743.1"/>
    <property type="gene ID" value="CLYHEMG019743"/>
</dbReference>
<feature type="compositionally biased region" description="Basic and acidic residues" evidence="1">
    <location>
        <begin position="69"/>
        <end position="92"/>
    </location>
</feature>
<proteinExistence type="predicted"/>